<evidence type="ECO:0000313" key="4">
    <source>
        <dbReference type="Proteomes" id="UP000321113"/>
    </source>
</evidence>
<evidence type="ECO:0000313" key="3">
    <source>
        <dbReference type="EMBL" id="GEM80839.1"/>
    </source>
</evidence>
<gene>
    <name evidence="3" type="ORF">VSU01S_30840</name>
</gene>
<dbReference type="Pfam" id="PF03008">
    <property type="entry name" value="DUF234"/>
    <property type="match status" value="1"/>
</dbReference>
<comment type="caution">
    <text evidence="3">The sequence shown here is derived from an EMBL/GenBank/DDBJ whole genome shotgun (WGS) entry which is preliminary data.</text>
</comment>
<dbReference type="EMBL" id="BJXK01000014">
    <property type="protein sequence ID" value="GEM80839.1"/>
    <property type="molecule type" value="Genomic_DNA"/>
</dbReference>
<dbReference type="InterPro" id="IPR027417">
    <property type="entry name" value="P-loop_NTPase"/>
</dbReference>
<proteinExistence type="predicted"/>
<protein>
    <submittedName>
        <fullName evidence="3">ATPase</fullName>
    </submittedName>
</protein>
<dbReference type="PANTHER" id="PTHR34704:SF1">
    <property type="entry name" value="ATPASE"/>
    <property type="match status" value="1"/>
</dbReference>
<feature type="domain" description="DUF234" evidence="2">
    <location>
        <begin position="324"/>
        <end position="416"/>
    </location>
</feature>
<dbReference type="PANTHER" id="PTHR34704">
    <property type="entry name" value="ATPASE"/>
    <property type="match status" value="1"/>
</dbReference>
<evidence type="ECO:0000259" key="1">
    <source>
        <dbReference type="Pfam" id="PF01637"/>
    </source>
</evidence>
<accession>A0A511QTZ8</accession>
<dbReference type="Pfam" id="PF01637">
    <property type="entry name" value="ATPase_2"/>
    <property type="match status" value="1"/>
</dbReference>
<evidence type="ECO:0000259" key="2">
    <source>
        <dbReference type="Pfam" id="PF03008"/>
    </source>
</evidence>
<reference evidence="3 4" key="1">
    <citation type="submission" date="2019-07" db="EMBL/GenBank/DDBJ databases">
        <title>Whole genome shotgun sequence of Vibrio superstes NBRC 103154.</title>
        <authorList>
            <person name="Hosoyama A."/>
            <person name="Uohara A."/>
            <person name="Ohji S."/>
            <person name="Ichikawa N."/>
        </authorList>
    </citation>
    <scope>NUCLEOTIDE SEQUENCE [LARGE SCALE GENOMIC DNA]</scope>
    <source>
        <strain evidence="3 4">NBRC 103154</strain>
    </source>
</reference>
<keyword evidence="4" id="KW-1185">Reference proteome</keyword>
<dbReference type="Proteomes" id="UP000321113">
    <property type="component" value="Unassembled WGS sequence"/>
</dbReference>
<name>A0A511QTZ8_9VIBR</name>
<organism evidence="3 4">
    <name type="scientific">Vibrio superstes NBRC 103154</name>
    <dbReference type="NCBI Taxonomy" id="1219062"/>
    <lineage>
        <taxon>Bacteria</taxon>
        <taxon>Pseudomonadati</taxon>
        <taxon>Pseudomonadota</taxon>
        <taxon>Gammaproteobacteria</taxon>
        <taxon>Vibrionales</taxon>
        <taxon>Vibrionaceae</taxon>
        <taxon>Vibrio</taxon>
    </lineage>
</organism>
<feature type="domain" description="ATPase" evidence="1">
    <location>
        <begin position="10"/>
        <end position="216"/>
    </location>
</feature>
<dbReference type="AlphaFoldDB" id="A0A511QTZ8"/>
<dbReference type="SUPFAM" id="SSF52540">
    <property type="entry name" value="P-loop containing nucleoside triphosphate hydrolases"/>
    <property type="match status" value="1"/>
</dbReference>
<sequence length="457" mass="53711">MSQWQPMKKFYNRKKELKALQTVSQQIAESKGQLSVMVGRRRVGKTRLLNEAFHQEHTRFLYLFISRKSESSLVAEFAEIISNELGIKFFQPQSLRDIIDFLLDYTKTTPLTVIIDEFQDIDIVNPALFSDIQNLWDTNKRESMMHLVCCGSLYSMMTRIFKGKDEPLFNRDDRFFKIQPLQPSFIAEVMKDHNRFDAENMLRWWCLSGGIPKYLEWLVRFSAESDDLFESVISEFSPLIKEGTHRLVEDFGSEHRIYFDILGAISKGHTSRARIENFLDLSVGVHLEKLDEVFDVISKKRPISSKPNSRDIRYAISDPFLNFWFRFIHANKSAVEMENYEYIRRYIDRDFVVYSGLELESLYTAILVESKQFGKLGGYWDAKGHNEIDIVAINDLDKKVLIAEVKRQQKRYSEAKLIEKSHGLLKKLNLKDYEIEYRGFSLDNLVEVMEEYQLLQQ</sequence>
<dbReference type="RefSeq" id="WP_244950652.1">
    <property type="nucleotide sequence ID" value="NZ_BJXK01000014.1"/>
</dbReference>
<dbReference type="GO" id="GO:0005524">
    <property type="term" value="F:ATP binding"/>
    <property type="evidence" value="ECO:0007669"/>
    <property type="project" value="InterPro"/>
</dbReference>
<dbReference type="Gene3D" id="3.40.50.300">
    <property type="entry name" value="P-loop containing nucleotide triphosphate hydrolases"/>
    <property type="match status" value="1"/>
</dbReference>
<dbReference type="InterPro" id="IPR011579">
    <property type="entry name" value="ATPase_dom"/>
</dbReference>
<dbReference type="InterPro" id="IPR004256">
    <property type="entry name" value="DUF234"/>
</dbReference>